<sequence>MRRALSALLLVAVLASSAGAQTASNPSPTGAPPAVAPAPPPPLFSPKPPERDTQACKAACARTYYFCRANADDDNCPSEWSRCNVRCTASFTRPTGN</sequence>
<feature type="compositionally biased region" description="Pro residues" evidence="1">
    <location>
        <begin position="29"/>
        <end position="47"/>
    </location>
</feature>
<evidence type="ECO:0000256" key="2">
    <source>
        <dbReference type="SAM" id="SignalP"/>
    </source>
</evidence>
<feature type="region of interest" description="Disordered" evidence="1">
    <location>
        <begin position="20"/>
        <end position="52"/>
    </location>
</feature>
<dbReference type="RefSeq" id="WP_198576501.1">
    <property type="nucleotide sequence ID" value="NZ_JADWOX010000008.1"/>
</dbReference>
<gene>
    <name evidence="3" type="ORF">I4Q42_13005</name>
</gene>
<evidence type="ECO:0000313" key="4">
    <source>
        <dbReference type="Proteomes" id="UP000639859"/>
    </source>
</evidence>
<feature type="signal peptide" evidence="2">
    <location>
        <begin position="1"/>
        <end position="20"/>
    </location>
</feature>
<evidence type="ECO:0008006" key="5">
    <source>
        <dbReference type="Google" id="ProtNLM"/>
    </source>
</evidence>
<evidence type="ECO:0000256" key="1">
    <source>
        <dbReference type="SAM" id="MobiDB-lite"/>
    </source>
</evidence>
<name>A0ABS0SYR8_9CAUL</name>
<feature type="chain" id="PRO_5045641132" description="ShKT domain-containing protein" evidence="2">
    <location>
        <begin position="21"/>
        <end position="97"/>
    </location>
</feature>
<keyword evidence="2" id="KW-0732">Signal</keyword>
<organism evidence="3 4">
    <name type="scientific">Caulobacter hibisci</name>
    <dbReference type="NCBI Taxonomy" id="2035993"/>
    <lineage>
        <taxon>Bacteria</taxon>
        <taxon>Pseudomonadati</taxon>
        <taxon>Pseudomonadota</taxon>
        <taxon>Alphaproteobacteria</taxon>
        <taxon>Caulobacterales</taxon>
        <taxon>Caulobacteraceae</taxon>
        <taxon>Caulobacter</taxon>
    </lineage>
</organism>
<dbReference type="EMBL" id="JADWOX010000008">
    <property type="protein sequence ID" value="MBI1684584.1"/>
    <property type="molecule type" value="Genomic_DNA"/>
</dbReference>
<accession>A0ABS0SYR8</accession>
<comment type="caution">
    <text evidence="3">The sequence shown here is derived from an EMBL/GenBank/DDBJ whole genome shotgun (WGS) entry which is preliminary data.</text>
</comment>
<reference evidence="3 4" key="1">
    <citation type="submission" date="2020-11" db="EMBL/GenBank/DDBJ databases">
        <title>genome sequence of strain KACC 18849.</title>
        <authorList>
            <person name="Gao J."/>
            <person name="Zhang X."/>
        </authorList>
    </citation>
    <scope>NUCLEOTIDE SEQUENCE [LARGE SCALE GENOMIC DNA]</scope>
    <source>
        <strain evidence="3 4">KACC 18849</strain>
    </source>
</reference>
<keyword evidence="4" id="KW-1185">Reference proteome</keyword>
<proteinExistence type="predicted"/>
<protein>
    <recommendedName>
        <fullName evidence="5">ShKT domain-containing protein</fullName>
    </recommendedName>
</protein>
<evidence type="ECO:0000313" key="3">
    <source>
        <dbReference type="EMBL" id="MBI1684584.1"/>
    </source>
</evidence>
<dbReference type="Proteomes" id="UP000639859">
    <property type="component" value="Unassembled WGS sequence"/>
</dbReference>